<organism evidence="13 14">
    <name type="scientific">Pedobacter chitinilyticus</name>
    <dbReference type="NCBI Taxonomy" id="2233776"/>
    <lineage>
        <taxon>Bacteria</taxon>
        <taxon>Pseudomonadati</taxon>
        <taxon>Bacteroidota</taxon>
        <taxon>Sphingobacteriia</taxon>
        <taxon>Sphingobacteriales</taxon>
        <taxon>Sphingobacteriaceae</taxon>
        <taxon>Pedobacter</taxon>
    </lineage>
</organism>
<evidence type="ECO:0000256" key="4">
    <source>
        <dbReference type="ARBA" id="ARBA00022692"/>
    </source>
</evidence>
<dbReference type="GO" id="GO:0005886">
    <property type="term" value="C:plasma membrane"/>
    <property type="evidence" value="ECO:0007669"/>
    <property type="project" value="UniProtKB-SubCell"/>
</dbReference>
<evidence type="ECO:0000313" key="14">
    <source>
        <dbReference type="Proteomes" id="UP000284120"/>
    </source>
</evidence>
<dbReference type="PANTHER" id="PTHR47529:SF1">
    <property type="entry name" value="PERIPLASMIC CHAPERONE PPID"/>
    <property type="match status" value="1"/>
</dbReference>
<dbReference type="InterPro" id="IPR046357">
    <property type="entry name" value="PPIase_dom_sf"/>
</dbReference>
<dbReference type="PANTHER" id="PTHR47529">
    <property type="entry name" value="PEPTIDYL-PROLYL CIS-TRANS ISOMERASE D"/>
    <property type="match status" value="1"/>
</dbReference>
<evidence type="ECO:0000256" key="9">
    <source>
        <dbReference type="ARBA" id="ARBA00040743"/>
    </source>
</evidence>
<name>A0A3S3PYE8_9SPHI</name>
<protein>
    <recommendedName>
        <fullName evidence="9">Periplasmic chaperone PpiD</fullName>
    </recommendedName>
    <alternativeName>
        <fullName evidence="10">Periplasmic folding chaperone</fullName>
    </alternativeName>
</protein>
<keyword evidence="5" id="KW-1133">Transmembrane helix</keyword>
<keyword evidence="14" id="KW-1185">Reference proteome</keyword>
<dbReference type="AlphaFoldDB" id="A0A3S3PYE8"/>
<dbReference type="Proteomes" id="UP000284120">
    <property type="component" value="Unassembled WGS sequence"/>
</dbReference>
<dbReference type="OrthoDB" id="9812372at2"/>
<dbReference type="SUPFAM" id="SSF54534">
    <property type="entry name" value="FKBP-like"/>
    <property type="match status" value="1"/>
</dbReference>
<dbReference type="InterPro" id="IPR023058">
    <property type="entry name" value="PPIase_PpiC_CS"/>
</dbReference>
<keyword evidence="4" id="KW-0812">Transmembrane</keyword>
<evidence type="ECO:0000256" key="8">
    <source>
        <dbReference type="ARBA" id="ARBA00038408"/>
    </source>
</evidence>
<evidence type="ECO:0000256" key="10">
    <source>
        <dbReference type="ARBA" id="ARBA00042775"/>
    </source>
</evidence>
<reference evidence="13 14" key="1">
    <citation type="submission" date="2018-06" db="EMBL/GenBank/DDBJ databases">
        <title>Pedobacter endophyticus sp. nov., an endophytic bacterium isolated from a leaf of Triticum aestivum.</title>
        <authorList>
            <person name="Zhang L."/>
        </authorList>
    </citation>
    <scope>NUCLEOTIDE SEQUENCE [LARGE SCALE GENOMIC DNA]</scope>
    <source>
        <strain evidence="13 14">CM134L-2</strain>
    </source>
</reference>
<dbReference type="InterPro" id="IPR052029">
    <property type="entry name" value="PpiD_chaperone"/>
</dbReference>
<sequence>MGLMTFMRTKMGYFLVGGIAVVLALFVLEPLLQQGSAIFGAASRTVVGSIDGEDVKYDAFNTKVEQTSAQFKQQYGGVMNAQMQSMAVDQAWQAEIANVVLGKEFERVGLAVSSDELFDLVQGKNPSPLITQYFGNPQTGEFDRTAVMTSLKSRDKNPQLAQQWLMLENEIEKQALQAKYTKLVSNSVYVTTLEANDEYINRNKLVNFKYVNLDYSSILDANVKLTDADYKEYYDENKKRFDNPAERRDFKYVSFSILPTAADSAIVKTQIEKLAADFKTTPNDSLFAANNSDVKVPYTYLSKGKLDPAVDSVIFNYPAGSFYGPKFSGNSYKLVKVIDSRFSPDSVKAAHILINPAQVGGEDKAFKLADSLKSLAQGGSNFGELAKKFSVDGSKDQGGDLGTFARGAMVAEFENAAFNGKAGDIKVVKSQFGVHVIKIEKQVGSSKVVKLAYIEKNLAPSQKTRDAAYKKATAFLAEVKSDNFTTLAQKQGYTVGVADAITATQGYAPGLDNPRQLIREGYEADKGDVLPQVYTMDNAYVVAQLTGIKPKGQLSLEDVKKQIEPQVLNAKKAKMLTEKFDKALAGASSIDVVAQKVGKTATPVQNMVFANPIIPGLSQENKVIGTVFGSQVGKLSKAVSGDRGVYVFVVEGFTNPAPLANTFKQKEGMLMNISQRALGGAFQALQEKADIKDNRVKFY</sequence>
<feature type="domain" description="PpiC" evidence="12">
    <location>
        <begin position="344"/>
        <end position="441"/>
    </location>
</feature>
<evidence type="ECO:0000256" key="3">
    <source>
        <dbReference type="ARBA" id="ARBA00022519"/>
    </source>
</evidence>
<evidence type="ECO:0000256" key="6">
    <source>
        <dbReference type="ARBA" id="ARBA00023136"/>
    </source>
</evidence>
<dbReference type="InterPro" id="IPR027304">
    <property type="entry name" value="Trigger_fact/SurA_dom_sf"/>
</dbReference>
<dbReference type="Pfam" id="PF13623">
    <property type="entry name" value="SurA_N_2"/>
    <property type="match status" value="1"/>
</dbReference>
<evidence type="ECO:0000313" key="13">
    <source>
        <dbReference type="EMBL" id="RWU06234.1"/>
    </source>
</evidence>
<keyword evidence="6" id="KW-0472">Membrane</keyword>
<dbReference type="RefSeq" id="WP_113647848.1">
    <property type="nucleotide sequence ID" value="NZ_QMHN01000004.1"/>
</dbReference>
<comment type="similarity">
    <text evidence="8">Belongs to the PpiD chaperone family.</text>
</comment>
<evidence type="ECO:0000256" key="7">
    <source>
        <dbReference type="ARBA" id="ARBA00023186"/>
    </source>
</evidence>
<dbReference type="PROSITE" id="PS50198">
    <property type="entry name" value="PPIC_PPIASE_2"/>
    <property type="match status" value="1"/>
</dbReference>
<proteinExistence type="inferred from homology"/>
<keyword evidence="2" id="KW-1003">Cell membrane</keyword>
<dbReference type="PROSITE" id="PS01096">
    <property type="entry name" value="PPIC_PPIASE_1"/>
    <property type="match status" value="1"/>
</dbReference>
<comment type="subcellular location">
    <subcellularLocation>
        <location evidence="1">Cell inner membrane</location>
        <topology evidence="1">Single-pass type II membrane protein</topology>
        <orientation evidence="1">Periplasmic side</orientation>
    </subcellularLocation>
</comment>
<evidence type="ECO:0000259" key="12">
    <source>
        <dbReference type="PROSITE" id="PS50198"/>
    </source>
</evidence>
<keyword evidence="3" id="KW-0997">Cell inner membrane</keyword>
<dbReference type="EMBL" id="SAYW01000004">
    <property type="protein sequence ID" value="RWU06234.1"/>
    <property type="molecule type" value="Genomic_DNA"/>
</dbReference>
<keyword evidence="7" id="KW-0143">Chaperone</keyword>
<evidence type="ECO:0000256" key="11">
    <source>
        <dbReference type="PROSITE-ProRule" id="PRU00278"/>
    </source>
</evidence>
<evidence type="ECO:0000256" key="5">
    <source>
        <dbReference type="ARBA" id="ARBA00022989"/>
    </source>
</evidence>
<dbReference type="Gene3D" id="3.10.50.40">
    <property type="match status" value="1"/>
</dbReference>
<dbReference type="SUPFAM" id="SSF109998">
    <property type="entry name" value="Triger factor/SurA peptide-binding domain-like"/>
    <property type="match status" value="1"/>
</dbReference>
<accession>A0A3S3PYE8</accession>
<gene>
    <name evidence="13" type="ORF">DPV69_13155</name>
</gene>
<dbReference type="GO" id="GO:0003755">
    <property type="term" value="F:peptidyl-prolyl cis-trans isomerase activity"/>
    <property type="evidence" value="ECO:0007669"/>
    <property type="project" value="UniProtKB-KW"/>
</dbReference>
<keyword evidence="11" id="KW-0697">Rotamase</keyword>
<dbReference type="InterPro" id="IPR000297">
    <property type="entry name" value="PPIase_PpiC"/>
</dbReference>
<dbReference type="Pfam" id="PF13616">
    <property type="entry name" value="Rotamase_3"/>
    <property type="match status" value="1"/>
</dbReference>
<comment type="caution">
    <text evidence="13">The sequence shown here is derived from an EMBL/GenBank/DDBJ whole genome shotgun (WGS) entry which is preliminary data.</text>
</comment>
<keyword evidence="11 13" id="KW-0413">Isomerase</keyword>
<evidence type="ECO:0000256" key="2">
    <source>
        <dbReference type="ARBA" id="ARBA00022475"/>
    </source>
</evidence>
<evidence type="ECO:0000256" key="1">
    <source>
        <dbReference type="ARBA" id="ARBA00004382"/>
    </source>
</evidence>